<dbReference type="SUPFAM" id="SSF51126">
    <property type="entry name" value="Pectin lyase-like"/>
    <property type="match status" value="1"/>
</dbReference>
<dbReference type="InterPro" id="IPR012334">
    <property type="entry name" value="Pectin_lyas_fold"/>
</dbReference>
<evidence type="ECO:0008006" key="2">
    <source>
        <dbReference type="Google" id="ProtNLM"/>
    </source>
</evidence>
<reference evidence="1" key="1">
    <citation type="journal article" date="2015" name="Nature">
        <title>Complex archaea that bridge the gap between prokaryotes and eukaryotes.</title>
        <authorList>
            <person name="Spang A."/>
            <person name="Saw J.H."/>
            <person name="Jorgensen S.L."/>
            <person name="Zaremba-Niedzwiedzka K."/>
            <person name="Martijn J."/>
            <person name="Lind A.E."/>
            <person name="van Eijk R."/>
            <person name="Schleper C."/>
            <person name="Guy L."/>
            <person name="Ettema T.J."/>
        </authorList>
    </citation>
    <scope>NUCLEOTIDE SEQUENCE</scope>
</reference>
<evidence type="ECO:0000313" key="1">
    <source>
        <dbReference type="EMBL" id="KKN07635.1"/>
    </source>
</evidence>
<comment type="caution">
    <text evidence="1">The sequence shown here is derived from an EMBL/GenBank/DDBJ whole genome shotgun (WGS) entry which is preliminary data.</text>
</comment>
<organism evidence="1">
    <name type="scientific">marine sediment metagenome</name>
    <dbReference type="NCBI Taxonomy" id="412755"/>
    <lineage>
        <taxon>unclassified sequences</taxon>
        <taxon>metagenomes</taxon>
        <taxon>ecological metagenomes</taxon>
    </lineage>
</organism>
<proteinExistence type="predicted"/>
<accession>A0A0F9MJX2</accession>
<gene>
    <name evidence="1" type="ORF">LCGC14_1064860</name>
</gene>
<dbReference type="InterPro" id="IPR011050">
    <property type="entry name" value="Pectin_lyase_fold/virulence"/>
</dbReference>
<sequence length="368" mass="39209">MRKYIFAVLIVLLTCQMAFGSTYASKLDRVSDADMKTAVLRGGLTVADFQGGGLTNSGNVYYVDSVNGADNRSGRSWALAVATINQARILAAAARSAGTDDGKAIIYARESHAETITGSSALVANLSGTTYRGVGRTRPILTFSPTSANETFLLPITGTGTVFSGFRFTVASAHYDALIDYPIHVNADDVVIVDCEFIEPDKVTVDTWIATAGSKIDNFTLDNCFHQGTTSGSAQGQGDGFVMLRGGRGHKIINNTSSGNFDFGNVQVSSISFGGTIDGPKDLLIEKNFFQNTGSSVAACIFGTVPDATGWINKNTLNIQPTISMGLDRRFEREQHVFQAGSMTLSENYGSWLTGYSATLVGTVNFEP</sequence>
<name>A0A0F9MJX2_9ZZZZ</name>
<protein>
    <recommendedName>
        <fullName evidence="2">Right handed beta helix domain-containing protein</fullName>
    </recommendedName>
</protein>
<dbReference type="Gene3D" id="2.160.20.10">
    <property type="entry name" value="Single-stranded right-handed beta-helix, Pectin lyase-like"/>
    <property type="match status" value="1"/>
</dbReference>
<dbReference type="AlphaFoldDB" id="A0A0F9MJX2"/>
<dbReference type="EMBL" id="LAZR01004546">
    <property type="protein sequence ID" value="KKN07635.1"/>
    <property type="molecule type" value="Genomic_DNA"/>
</dbReference>